<dbReference type="AlphaFoldDB" id="A0A7X6A1I9"/>
<protein>
    <submittedName>
        <fullName evidence="1">Uncharacterized protein</fullName>
    </submittedName>
</protein>
<name>A0A7X6A1I9_9ACTN</name>
<accession>A0A7X6A1I9</accession>
<sequence length="60" mass="7004">MTILEQLATTDSPDVADMIEARRQEVLPPAVVGWNNKSSWDNWAQKPKPFKKKTVYFRNR</sequence>
<organism evidence="1 2">
    <name type="scientific">Kribbella shirazensis</name>
    <dbReference type="NCBI Taxonomy" id="1105143"/>
    <lineage>
        <taxon>Bacteria</taxon>
        <taxon>Bacillati</taxon>
        <taxon>Actinomycetota</taxon>
        <taxon>Actinomycetes</taxon>
        <taxon>Propionibacteriales</taxon>
        <taxon>Kribbellaceae</taxon>
        <taxon>Kribbella</taxon>
    </lineage>
</organism>
<evidence type="ECO:0000313" key="2">
    <source>
        <dbReference type="Proteomes" id="UP000555407"/>
    </source>
</evidence>
<proteinExistence type="predicted"/>
<keyword evidence="2" id="KW-1185">Reference proteome</keyword>
<dbReference type="EMBL" id="JAASRO010000001">
    <property type="protein sequence ID" value="NIK58236.1"/>
    <property type="molecule type" value="Genomic_DNA"/>
</dbReference>
<reference evidence="1 2" key="1">
    <citation type="submission" date="2020-03" db="EMBL/GenBank/DDBJ databases">
        <title>Sequencing the genomes of 1000 actinobacteria strains.</title>
        <authorList>
            <person name="Klenk H.-P."/>
        </authorList>
    </citation>
    <scope>NUCLEOTIDE SEQUENCE [LARGE SCALE GENOMIC DNA]</scope>
    <source>
        <strain evidence="1 2">DSM 45490</strain>
    </source>
</reference>
<comment type="caution">
    <text evidence="1">The sequence shown here is derived from an EMBL/GenBank/DDBJ whole genome shotgun (WGS) entry which is preliminary data.</text>
</comment>
<dbReference type="Proteomes" id="UP000555407">
    <property type="component" value="Unassembled WGS sequence"/>
</dbReference>
<dbReference type="RefSeq" id="WP_167208877.1">
    <property type="nucleotide sequence ID" value="NZ_JAASRO010000001.1"/>
</dbReference>
<gene>
    <name evidence="1" type="ORF">BJY22_003953</name>
</gene>
<evidence type="ECO:0000313" key="1">
    <source>
        <dbReference type="EMBL" id="NIK58236.1"/>
    </source>
</evidence>